<feature type="compositionally biased region" description="Polar residues" evidence="1">
    <location>
        <begin position="186"/>
        <end position="215"/>
    </location>
</feature>
<proteinExistence type="predicted"/>
<reference evidence="2" key="1">
    <citation type="journal article" date="2023" name="Insect Mol. Biol.">
        <title>Genome sequencing provides insights into the evolution of gene families encoding plant cell wall-degrading enzymes in longhorned beetles.</title>
        <authorList>
            <person name="Shin N.R."/>
            <person name="Okamura Y."/>
            <person name="Kirsch R."/>
            <person name="Pauchet Y."/>
        </authorList>
    </citation>
    <scope>NUCLEOTIDE SEQUENCE</scope>
    <source>
        <strain evidence="2">MMC_N1</strain>
    </source>
</reference>
<accession>A0ABQ9JX21</accession>
<dbReference type="Proteomes" id="UP001162164">
    <property type="component" value="Unassembled WGS sequence"/>
</dbReference>
<feature type="region of interest" description="Disordered" evidence="1">
    <location>
        <begin position="267"/>
        <end position="291"/>
    </location>
</feature>
<evidence type="ECO:0000313" key="2">
    <source>
        <dbReference type="EMBL" id="KAJ8982262.1"/>
    </source>
</evidence>
<feature type="region of interest" description="Disordered" evidence="1">
    <location>
        <begin position="1"/>
        <end position="28"/>
    </location>
</feature>
<protein>
    <submittedName>
        <fullName evidence="2">Uncharacterized protein</fullName>
    </submittedName>
</protein>
<organism evidence="2 3">
    <name type="scientific">Molorchus minor</name>
    <dbReference type="NCBI Taxonomy" id="1323400"/>
    <lineage>
        <taxon>Eukaryota</taxon>
        <taxon>Metazoa</taxon>
        <taxon>Ecdysozoa</taxon>
        <taxon>Arthropoda</taxon>
        <taxon>Hexapoda</taxon>
        <taxon>Insecta</taxon>
        <taxon>Pterygota</taxon>
        <taxon>Neoptera</taxon>
        <taxon>Endopterygota</taxon>
        <taxon>Coleoptera</taxon>
        <taxon>Polyphaga</taxon>
        <taxon>Cucujiformia</taxon>
        <taxon>Chrysomeloidea</taxon>
        <taxon>Cerambycidae</taxon>
        <taxon>Lamiinae</taxon>
        <taxon>Monochamini</taxon>
        <taxon>Molorchus</taxon>
    </lineage>
</organism>
<gene>
    <name evidence="2" type="ORF">NQ317_007233</name>
</gene>
<feature type="region of interest" description="Disordered" evidence="1">
    <location>
        <begin position="184"/>
        <end position="215"/>
    </location>
</feature>
<keyword evidence="3" id="KW-1185">Reference proteome</keyword>
<feature type="compositionally biased region" description="Polar residues" evidence="1">
    <location>
        <begin position="269"/>
        <end position="282"/>
    </location>
</feature>
<feature type="region of interest" description="Disordered" evidence="1">
    <location>
        <begin position="436"/>
        <end position="461"/>
    </location>
</feature>
<name>A0ABQ9JX21_9CUCU</name>
<sequence length="525" mass="57533">MDTGNGSKTVFADAVGKPVPKPSSASELASPINLLNPDRYEFYTFDDNGDLIKRLMSLEEIQGIIATGDSDGYDLDSFTSLGYLPEKKVNDVVNNVQSVLKEEMQTHKDSPVNLKPIFDTPDVSDSWSMILPAVFGNSGEDIKPEKPIVHVTPDTIMIEPNMQETYTSPSSIPLSSTIKPIKHTVASPTTPSTTKQEVSTNKPLSSPTPTVSTINTQTVSTPTLTPTKEAQIEPVVNVEIYSNSKSTETPLEQSGSNILEVVEIKPSDPQKTTIKPSTTKEPFTTPFEASESVKTENTTYIRTTYVSTSSPLPTPTLNTKQTIKTNTTYVPLTTVNTVTPPSTTTSMPLLTKATTEMPLSTWRPDPINTDITETANTRLEEIVLSTKEPEIGTYYIIVQKQTTKEVPPIPTLTEFLNSSQTEPAPTLPVDLQEVSTSTVNDNRDKNSILTESNTEASQTMLPDTYGEGDLNTLSSEHFGIKNDLAITQQYNQITTDLPLEQSLNTAQKDICLGSFRSTTFHYEYL</sequence>
<dbReference type="EMBL" id="JAPWTJ010000137">
    <property type="protein sequence ID" value="KAJ8982262.1"/>
    <property type="molecule type" value="Genomic_DNA"/>
</dbReference>
<feature type="compositionally biased region" description="Polar residues" evidence="1">
    <location>
        <begin position="447"/>
        <end position="461"/>
    </location>
</feature>
<evidence type="ECO:0000256" key="1">
    <source>
        <dbReference type="SAM" id="MobiDB-lite"/>
    </source>
</evidence>
<comment type="caution">
    <text evidence="2">The sequence shown here is derived from an EMBL/GenBank/DDBJ whole genome shotgun (WGS) entry which is preliminary data.</text>
</comment>
<evidence type="ECO:0000313" key="3">
    <source>
        <dbReference type="Proteomes" id="UP001162164"/>
    </source>
</evidence>